<keyword evidence="1" id="KW-0808">Transferase</keyword>
<sequence length="104" mass="11868">MQSAETVLSVLRERGRRGLPCDELYRQLFNPQLYLLAYGRLYSNKGSTTPGVNGETVDGMSLGKIKHVIDALRHERYRWSPARRVYIPKGRGSTKLRPLGLPPW</sequence>
<comment type="caution">
    <text evidence="1">The sequence shown here is derived from an EMBL/GenBank/DDBJ whole genome shotgun (WGS) entry which is preliminary data.</text>
</comment>
<organism evidence="1 2">
    <name type="scientific">Streptomyces pratens</name>
    <dbReference type="NCBI Taxonomy" id="887456"/>
    <lineage>
        <taxon>Bacteria</taxon>
        <taxon>Bacillati</taxon>
        <taxon>Actinomycetota</taxon>
        <taxon>Actinomycetes</taxon>
        <taxon>Kitasatosporales</taxon>
        <taxon>Streptomycetaceae</taxon>
        <taxon>Streptomyces</taxon>
    </lineage>
</organism>
<proteinExistence type="predicted"/>
<protein>
    <submittedName>
        <fullName evidence="1">RNA-directed DNA polymerase</fullName>
    </submittedName>
</protein>
<reference evidence="2" key="1">
    <citation type="journal article" date="2019" name="Int. J. Syst. Evol. Microbiol.">
        <title>The Global Catalogue of Microorganisms (GCM) 10K type strain sequencing project: providing services to taxonomists for standard genome sequencing and annotation.</title>
        <authorList>
            <consortium name="The Broad Institute Genomics Platform"/>
            <consortium name="The Broad Institute Genome Sequencing Center for Infectious Disease"/>
            <person name="Wu L."/>
            <person name="Ma J."/>
        </authorList>
    </citation>
    <scope>NUCLEOTIDE SEQUENCE [LARGE SCALE GENOMIC DNA]</scope>
    <source>
        <strain evidence="2">JCM 12763</strain>
    </source>
</reference>
<evidence type="ECO:0000313" key="1">
    <source>
        <dbReference type="EMBL" id="MFC6060892.1"/>
    </source>
</evidence>
<gene>
    <name evidence="1" type="ORF">ACFP50_37570</name>
</gene>
<keyword evidence="2" id="KW-1185">Reference proteome</keyword>
<keyword evidence="1" id="KW-0695">RNA-directed DNA polymerase</keyword>
<dbReference type="Proteomes" id="UP001596242">
    <property type="component" value="Unassembled WGS sequence"/>
</dbReference>
<dbReference type="GO" id="GO:0003964">
    <property type="term" value="F:RNA-directed DNA polymerase activity"/>
    <property type="evidence" value="ECO:0007669"/>
    <property type="project" value="UniProtKB-KW"/>
</dbReference>
<keyword evidence="1" id="KW-0548">Nucleotidyltransferase</keyword>
<evidence type="ECO:0000313" key="2">
    <source>
        <dbReference type="Proteomes" id="UP001596242"/>
    </source>
</evidence>
<name>A0ABW1MCX0_9ACTN</name>
<accession>A0ABW1MCX0</accession>
<dbReference type="EMBL" id="JBHSPT010000163">
    <property type="protein sequence ID" value="MFC6060892.1"/>
    <property type="molecule type" value="Genomic_DNA"/>
</dbReference>
<feature type="non-terminal residue" evidence="1">
    <location>
        <position position="104"/>
    </location>
</feature>